<dbReference type="InterPro" id="IPR018370">
    <property type="entry name" value="Chaperonin_Cpn60_CS"/>
</dbReference>
<dbReference type="STRING" id="1291734.FD02_GL000417"/>
<dbReference type="GO" id="GO:0051082">
    <property type="term" value="F:unfolded protein binding"/>
    <property type="evidence" value="ECO:0007669"/>
    <property type="project" value="UniProtKB-UniRule"/>
</dbReference>
<dbReference type="NCBIfam" id="NF009489">
    <property type="entry name" value="PRK12851.1"/>
    <property type="match status" value="1"/>
</dbReference>
<dbReference type="NCBIfam" id="NF000592">
    <property type="entry name" value="PRK00013.1"/>
    <property type="match status" value="1"/>
</dbReference>
<dbReference type="AlphaFoldDB" id="A0A0R1JQ86"/>
<dbReference type="HAMAP" id="MF_00600">
    <property type="entry name" value="CH60"/>
    <property type="match status" value="1"/>
</dbReference>
<evidence type="ECO:0000256" key="7">
    <source>
        <dbReference type="RuleBase" id="RU000418"/>
    </source>
</evidence>
<dbReference type="Gene3D" id="3.30.260.10">
    <property type="entry name" value="TCP-1-like chaperonin intermediate domain"/>
    <property type="match status" value="1"/>
</dbReference>
<dbReference type="InterPro" id="IPR027410">
    <property type="entry name" value="TCP-1-like_intermed_sf"/>
</dbReference>
<feature type="binding site" evidence="6">
    <location>
        <begin position="479"/>
        <end position="481"/>
    </location>
    <ligand>
        <name>ATP</name>
        <dbReference type="ChEBI" id="CHEBI:30616"/>
    </ligand>
</feature>
<keyword evidence="3 6" id="KW-0067">ATP-binding</keyword>
<dbReference type="InterPro" id="IPR027409">
    <property type="entry name" value="GroEL-like_apical_dom_sf"/>
</dbReference>
<evidence type="ECO:0000256" key="8">
    <source>
        <dbReference type="RuleBase" id="RU000419"/>
    </source>
</evidence>
<organism evidence="10 11">
    <name type="scientific">Lacticaseibacillus nasuensis JCM 17158</name>
    <dbReference type="NCBI Taxonomy" id="1291734"/>
    <lineage>
        <taxon>Bacteria</taxon>
        <taxon>Bacillati</taxon>
        <taxon>Bacillota</taxon>
        <taxon>Bacilli</taxon>
        <taxon>Lactobacillales</taxon>
        <taxon>Lactobacillaceae</taxon>
        <taxon>Lacticaseibacillus</taxon>
    </lineage>
</organism>
<protein>
    <recommendedName>
        <fullName evidence="6">Chaperonin GroEL</fullName>
        <ecNumber evidence="6">5.6.1.7</ecNumber>
    </recommendedName>
    <alternativeName>
        <fullName evidence="6">60 kDa chaperonin</fullName>
    </alternativeName>
    <alternativeName>
        <fullName evidence="6">Chaperonin-60</fullName>
        <shortName evidence="6">Cpn60</shortName>
    </alternativeName>
</protein>
<dbReference type="GO" id="GO:0005524">
    <property type="term" value="F:ATP binding"/>
    <property type="evidence" value="ECO:0007669"/>
    <property type="project" value="UniProtKB-UniRule"/>
</dbReference>
<dbReference type="GO" id="GO:0016853">
    <property type="term" value="F:isomerase activity"/>
    <property type="evidence" value="ECO:0007669"/>
    <property type="project" value="UniProtKB-KW"/>
</dbReference>
<evidence type="ECO:0000313" key="11">
    <source>
        <dbReference type="Proteomes" id="UP000051804"/>
    </source>
</evidence>
<dbReference type="PRINTS" id="PR00298">
    <property type="entry name" value="CHAPERONIN60"/>
</dbReference>
<dbReference type="NCBIfam" id="TIGR02348">
    <property type="entry name" value="GroEL"/>
    <property type="match status" value="1"/>
</dbReference>
<comment type="subunit">
    <text evidence="6 8">Forms a cylinder of 14 subunits composed of two heptameric rings stacked back-to-back. Interacts with the co-chaperonin GroES.</text>
</comment>
<dbReference type="CDD" id="cd03344">
    <property type="entry name" value="GroEL"/>
    <property type="match status" value="1"/>
</dbReference>
<dbReference type="GO" id="GO:0005737">
    <property type="term" value="C:cytoplasm"/>
    <property type="evidence" value="ECO:0007669"/>
    <property type="project" value="UniProtKB-SubCell"/>
</dbReference>
<dbReference type="EC" id="5.6.1.7" evidence="6"/>
<evidence type="ECO:0000256" key="5">
    <source>
        <dbReference type="ARBA" id="ARBA00023235"/>
    </source>
</evidence>
<feature type="binding site" evidence="6">
    <location>
        <position position="416"/>
    </location>
    <ligand>
        <name>ATP</name>
        <dbReference type="ChEBI" id="CHEBI:30616"/>
    </ligand>
</feature>
<evidence type="ECO:0000313" key="10">
    <source>
        <dbReference type="EMBL" id="KRK70353.1"/>
    </source>
</evidence>
<comment type="caution">
    <text evidence="10">The sequence shown here is derived from an EMBL/GenBank/DDBJ whole genome shotgun (WGS) entry which is preliminary data.</text>
</comment>
<dbReference type="SUPFAM" id="SSF48592">
    <property type="entry name" value="GroEL equatorial domain-like"/>
    <property type="match status" value="2"/>
</dbReference>
<comment type="similarity">
    <text evidence="1 6 7">Belongs to the chaperonin (HSP60) family.</text>
</comment>
<comment type="caution">
    <text evidence="6">Lacks conserved residue(s) required for the propagation of feature annotation.</text>
</comment>
<keyword evidence="2 6" id="KW-0547">Nucleotide-binding</keyword>
<dbReference type="InterPro" id="IPR027413">
    <property type="entry name" value="GROEL-like_equatorial_sf"/>
</dbReference>
<sequence length="547" mass="57707">MRKMAKEIKFGEDARRSMLAGVDKLANTVKTTLGPKGRNVVLDKSYGSPEITNDGVTIAKSIDLEDHYENMGAKLVAEVATKTNDIAGDGTTTATVLAQSIIREGLKNVTAGANPVGIRRGIEKATAAAVDELHKISHTVSGKKEIAQVASVSSADEEVGNLIADAMEKVGHDGVITIEESKGIQTELSVVEGMQFDRGYLSQYMVTDNDKMEADLDNPYILITDKKVSNIQDILPLLQEIVQQGKALLIIADDVDGEALPTLVLNKIRGTFNVVAVKAPGFGDRRKAQLEDIAALTGATVITSDLGLDLKDTKLEQLGQAGKVTVTKDNTTIVEGAGDKAAIDERVETIRKQIEDTTSDFDREKLQERLAKLAGGVAVIKVGAATETELKERKYRIEDALNATRAAVEEGYVAGGGVALVNTIKAVAALKEEGDVQTGVNIVLRALEEPVRQIAENAGMEGSVIVEHMKDEKVGIGFNAATGEWEDMAAAGIIDPTKVTRSALQNAASVSALLLTTEAVVADKPDPKANDAAAAAGAGAPGMGGMM</sequence>
<name>A0A0R1JQ86_9LACO</name>
<comment type="subcellular location">
    <subcellularLocation>
        <location evidence="6">Cytoplasm</location>
    </subcellularLocation>
</comment>
<dbReference type="EMBL" id="AZDJ01000032">
    <property type="protein sequence ID" value="KRK70353.1"/>
    <property type="molecule type" value="Genomic_DNA"/>
</dbReference>
<dbReference type="GO" id="GO:0140662">
    <property type="term" value="F:ATP-dependent protein folding chaperone"/>
    <property type="evidence" value="ECO:0007669"/>
    <property type="project" value="InterPro"/>
</dbReference>
<feature type="region of interest" description="Disordered" evidence="9">
    <location>
        <begin position="527"/>
        <end position="547"/>
    </location>
</feature>
<dbReference type="Pfam" id="PF00118">
    <property type="entry name" value="Cpn60_TCP1"/>
    <property type="match status" value="1"/>
</dbReference>
<evidence type="ECO:0000256" key="2">
    <source>
        <dbReference type="ARBA" id="ARBA00022741"/>
    </source>
</evidence>
<evidence type="ECO:0000256" key="3">
    <source>
        <dbReference type="ARBA" id="ARBA00022840"/>
    </source>
</evidence>
<accession>A0A0R1JQ86</accession>
<evidence type="ECO:0000256" key="9">
    <source>
        <dbReference type="SAM" id="MobiDB-lite"/>
    </source>
</evidence>
<evidence type="ECO:0000256" key="6">
    <source>
        <dbReference type="HAMAP-Rule" id="MF_00600"/>
    </source>
</evidence>
<dbReference type="InterPro" id="IPR002423">
    <property type="entry name" value="Cpn60/GroEL/TCP-1"/>
</dbReference>
<dbReference type="NCBIfam" id="NF009487">
    <property type="entry name" value="PRK12849.1"/>
    <property type="match status" value="1"/>
</dbReference>
<keyword evidence="4 6" id="KW-0143">Chaperone</keyword>
<keyword evidence="5 6" id="KW-0413">Isomerase</keyword>
<evidence type="ECO:0000256" key="1">
    <source>
        <dbReference type="ARBA" id="ARBA00006607"/>
    </source>
</evidence>
<dbReference type="NCBIfam" id="NF009488">
    <property type="entry name" value="PRK12850.1"/>
    <property type="match status" value="1"/>
</dbReference>
<keyword evidence="6" id="KW-0963">Cytoplasm</keyword>
<evidence type="ECO:0000256" key="4">
    <source>
        <dbReference type="ARBA" id="ARBA00023186"/>
    </source>
</evidence>
<dbReference type="PANTHER" id="PTHR45633">
    <property type="entry name" value="60 KDA HEAT SHOCK PROTEIN, MITOCHONDRIAL"/>
    <property type="match status" value="1"/>
</dbReference>
<dbReference type="FunFam" id="3.50.7.10:FF:000001">
    <property type="entry name" value="60 kDa chaperonin"/>
    <property type="match status" value="1"/>
</dbReference>
<dbReference type="Gene3D" id="3.50.7.10">
    <property type="entry name" value="GroEL"/>
    <property type="match status" value="1"/>
</dbReference>
<feature type="binding site" evidence="6">
    <location>
        <begin position="32"/>
        <end position="35"/>
    </location>
    <ligand>
        <name>ATP</name>
        <dbReference type="ChEBI" id="CHEBI:30616"/>
    </ligand>
</feature>
<dbReference type="PATRIC" id="fig|1291734.4.peg.431"/>
<dbReference type="FunFam" id="1.10.560.10:FF:000001">
    <property type="entry name" value="60 kDa chaperonin"/>
    <property type="match status" value="1"/>
</dbReference>
<reference evidence="10 11" key="1">
    <citation type="journal article" date="2015" name="Genome Announc.">
        <title>Expanding the biotechnology potential of lactobacilli through comparative genomics of 213 strains and associated genera.</title>
        <authorList>
            <person name="Sun Z."/>
            <person name="Harris H.M."/>
            <person name="McCann A."/>
            <person name="Guo C."/>
            <person name="Argimon S."/>
            <person name="Zhang W."/>
            <person name="Yang X."/>
            <person name="Jeffery I.B."/>
            <person name="Cooney J.C."/>
            <person name="Kagawa T.F."/>
            <person name="Liu W."/>
            <person name="Song Y."/>
            <person name="Salvetti E."/>
            <person name="Wrobel A."/>
            <person name="Rasinkangas P."/>
            <person name="Parkhill J."/>
            <person name="Rea M.C."/>
            <person name="O'Sullivan O."/>
            <person name="Ritari J."/>
            <person name="Douillard F.P."/>
            <person name="Paul Ross R."/>
            <person name="Yang R."/>
            <person name="Briner A.E."/>
            <person name="Felis G.E."/>
            <person name="de Vos W.M."/>
            <person name="Barrangou R."/>
            <person name="Klaenhammer T.R."/>
            <person name="Caufield P.W."/>
            <person name="Cui Y."/>
            <person name="Zhang H."/>
            <person name="O'Toole P.W."/>
        </authorList>
    </citation>
    <scope>NUCLEOTIDE SEQUENCE [LARGE SCALE GENOMIC DNA]</scope>
    <source>
        <strain evidence="10 11">JCM 17158</strain>
    </source>
</reference>
<dbReference type="SUPFAM" id="SSF52029">
    <property type="entry name" value="GroEL apical domain-like"/>
    <property type="match status" value="1"/>
</dbReference>
<keyword evidence="11" id="KW-1185">Reference proteome</keyword>
<dbReference type="Proteomes" id="UP000051804">
    <property type="component" value="Unassembled WGS sequence"/>
</dbReference>
<dbReference type="GO" id="GO:0042026">
    <property type="term" value="P:protein refolding"/>
    <property type="evidence" value="ECO:0007669"/>
    <property type="project" value="UniProtKB-UniRule"/>
</dbReference>
<proteinExistence type="inferred from homology"/>
<dbReference type="InterPro" id="IPR001844">
    <property type="entry name" value="Cpn60/GroEL"/>
</dbReference>
<dbReference type="PROSITE" id="PS00296">
    <property type="entry name" value="CHAPERONINS_CPN60"/>
    <property type="match status" value="1"/>
</dbReference>
<comment type="function">
    <text evidence="6 8">Together with its co-chaperonin GroES, plays an essential role in assisting protein folding. The GroEL-GroES system forms a nano-cage that allows encapsulation of the non-native substrate proteins and provides a physical environment optimized to promote and accelerate protein folding.</text>
</comment>
<feature type="binding site" evidence="6">
    <location>
        <begin position="89"/>
        <end position="93"/>
    </location>
    <ligand>
        <name>ATP</name>
        <dbReference type="ChEBI" id="CHEBI:30616"/>
    </ligand>
</feature>
<gene>
    <name evidence="6" type="primary">groEL</name>
    <name evidence="6" type="synonym">groL</name>
    <name evidence="10" type="ORF">FD02_GL000417</name>
</gene>
<dbReference type="Gene3D" id="1.10.560.10">
    <property type="entry name" value="GroEL-like equatorial domain"/>
    <property type="match status" value="1"/>
</dbReference>
<feature type="binding site" evidence="6">
    <location>
        <position position="495"/>
    </location>
    <ligand>
        <name>ATP</name>
        <dbReference type="ChEBI" id="CHEBI:30616"/>
    </ligand>
</feature>